<dbReference type="InterPro" id="IPR018702">
    <property type="entry name" value="DUF2207"/>
</dbReference>
<accession>A0A2A9DRQ0</accession>
<evidence type="ECO:0000259" key="4">
    <source>
        <dbReference type="Pfam" id="PF09972"/>
    </source>
</evidence>
<organism evidence="6 7">
    <name type="scientific">Paramicrobacterium agarici</name>
    <dbReference type="NCBI Taxonomy" id="630514"/>
    <lineage>
        <taxon>Bacteria</taxon>
        <taxon>Bacillati</taxon>
        <taxon>Actinomycetota</taxon>
        <taxon>Actinomycetes</taxon>
        <taxon>Micrococcales</taxon>
        <taxon>Microbacteriaceae</taxon>
        <taxon>Paramicrobacterium</taxon>
    </lineage>
</organism>
<gene>
    <name evidence="6" type="ORF">ATJ78_0253</name>
</gene>
<keyword evidence="7" id="KW-1185">Reference proteome</keyword>
<sequence>MGRIARALVATGAAAAAAAMLTGAAMAGTVPTDERPGEPTSLNHATAAAQPNGTSPVMALGVAPSDVDDFEFQSLDVDYTIGRDDDGHSTLTVVEEFTAVFPDADQNRGMRRSIPTTYNGQPLNPELVSITDGAGTERPAETDTEDGTFQMTSRADDYLHGAQTFVFTYTLQHVTWYFDETDTEEFYWDVNGVDWKQPFGSIEATLHVPASLAPAMTAEQSCYRGAQGSADTCSILATPDADGGATVTAHARDISPYETTSIAVGFEPGTFVPYDTSFFARAWGWLQLVVTLAAVALLIPAIHTRVTKLRDAPGRPRVIAEYEPPHDIDALQAAVFLGKQAKAIPAEVLEQAVSGSIRIIEGRRKFFGGARLQAQLVDTSKADGDGRMLLYGLFGPAPAAGAVFEFGRQDKRLSKTAQNIITWAKTQLKSREYRRTVSSTAVKAPAILGFLAAGASVALGVISLNLQVEPLLPVLLMIGAVVAWVACIMLVAHRPLTPRGAELRDHLAGLKEFIEWAEADRIRMLQSPTGAERRTIDASDPRQVLHLYEKLLPFAVIFGQEKQWADQLVVLYQYTGAAAPTWYYGAAGFNASAFSSGISTLSTTAVSASSSTGGSSGGGSAGGGGGGGGGGGV</sequence>
<evidence type="ECO:0000313" key="6">
    <source>
        <dbReference type="EMBL" id="PFG29348.1"/>
    </source>
</evidence>
<keyword evidence="2" id="KW-1133">Transmembrane helix</keyword>
<evidence type="ECO:0000256" key="2">
    <source>
        <dbReference type="SAM" id="Phobius"/>
    </source>
</evidence>
<comment type="caution">
    <text evidence="6">The sequence shown here is derived from an EMBL/GenBank/DDBJ whole genome shotgun (WGS) entry which is preliminary data.</text>
</comment>
<feature type="transmembrane region" description="Helical" evidence="2">
    <location>
        <begin position="444"/>
        <end position="464"/>
    </location>
</feature>
<evidence type="ECO:0000256" key="1">
    <source>
        <dbReference type="SAM" id="MobiDB-lite"/>
    </source>
</evidence>
<reference evidence="6 7" key="1">
    <citation type="submission" date="2017-10" db="EMBL/GenBank/DDBJ databases">
        <title>Sequencing the genomes of 1000 actinobacteria strains.</title>
        <authorList>
            <person name="Klenk H.-P."/>
        </authorList>
    </citation>
    <scope>NUCLEOTIDE SEQUENCE [LARGE SCALE GENOMIC DNA]</scope>
    <source>
        <strain evidence="6 7">DSM 21798</strain>
    </source>
</reference>
<protein>
    <submittedName>
        <fullName evidence="6">Putative membrane protein DUF2207</fullName>
    </submittedName>
</protein>
<feature type="compositionally biased region" description="Gly residues" evidence="1">
    <location>
        <begin position="614"/>
        <end position="633"/>
    </location>
</feature>
<dbReference type="RefSeq" id="WP_098405939.1">
    <property type="nucleotide sequence ID" value="NZ_PDJE01000001.1"/>
</dbReference>
<keyword evidence="2" id="KW-0472">Membrane</keyword>
<dbReference type="AlphaFoldDB" id="A0A2A9DRQ0"/>
<proteinExistence type="predicted"/>
<feature type="domain" description="Predicted membrane protein YciQ-like C-terminal" evidence="5">
    <location>
        <begin position="321"/>
        <end position="568"/>
    </location>
</feature>
<keyword evidence="3" id="KW-0732">Signal</keyword>
<name>A0A2A9DRQ0_9MICO</name>
<feature type="signal peptide" evidence="3">
    <location>
        <begin position="1"/>
        <end position="27"/>
    </location>
</feature>
<dbReference type="Proteomes" id="UP000221369">
    <property type="component" value="Unassembled WGS sequence"/>
</dbReference>
<keyword evidence="2" id="KW-0812">Transmembrane</keyword>
<dbReference type="Pfam" id="PF20990">
    <property type="entry name" value="DUF2207_C"/>
    <property type="match status" value="1"/>
</dbReference>
<feature type="transmembrane region" description="Helical" evidence="2">
    <location>
        <begin position="470"/>
        <end position="492"/>
    </location>
</feature>
<feature type="chain" id="PRO_5012812089" evidence="3">
    <location>
        <begin position="28"/>
        <end position="633"/>
    </location>
</feature>
<evidence type="ECO:0000313" key="7">
    <source>
        <dbReference type="Proteomes" id="UP000221369"/>
    </source>
</evidence>
<feature type="domain" description="DUF2207" evidence="4">
    <location>
        <begin position="75"/>
        <end position="260"/>
    </location>
</feature>
<evidence type="ECO:0000256" key="3">
    <source>
        <dbReference type="SAM" id="SignalP"/>
    </source>
</evidence>
<dbReference type="Pfam" id="PF09972">
    <property type="entry name" value="DUF2207"/>
    <property type="match status" value="1"/>
</dbReference>
<feature type="region of interest" description="Disordered" evidence="1">
    <location>
        <begin position="609"/>
        <end position="633"/>
    </location>
</feature>
<evidence type="ECO:0000259" key="5">
    <source>
        <dbReference type="Pfam" id="PF20990"/>
    </source>
</evidence>
<feature type="transmembrane region" description="Helical" evidence="2">
    <location>
        <begin position="282"/>
        <end position="302"/>
    </location>
</feature>
<dbReference type="EMBL" id="PDJE01000001">
    <property type="protein sequence ID" value="PFG29348.1"/>
    <property type="molecule type" value="Genomic_DNA"/>
</dbReference>
<dbReference type="InterPro" id="IPR048389">
    <property type="entry name" value="YciQ-like_C"/>
</dbReference>